<organism evidence="3 4">
    <name type="scientific">Aphidius gifuensis</name>
    <name type="common">Parasitoid wasp</name>
    <dbReference type="NCBI Taxonomy" id="684658"/>
    <lineage>
        <taxon>Eukaryota</taxon>
        <taxon>Metazoa</taxon>
        <taxon>Ecdysozoa</taxon>
        <taxon>Arthropoda</taxon>
        <taxon>Hexapoda</taxon>
        <taxon>Insecta</taxon>
        <taxon>Pterygota</taxon>
        <taxon>Neoptera</taxon>
        <taxon>Endopterygota</taxon>
        <taxon>Hymenoptera</taxon>
        <taxon>Apocrita</taxon>
        <taxon>Ichneumonoidea</taxon>
        <taxon>Braconidae</taxon>
        <taxon>Aphidiinae</taxon>
        <taxon>Aphidius</taxon>
    </lineage>
</organism>
<protein>
    <recommendedName>
        <fullName evidence="5">Cuticular protein</fullName>
    </recommendedName>
</protein>
<name>A0A834XVY8_APHGI</name>
<dbReference type="PROSITE" id="PS51155">
    <property type="entry name" value="CHIT_BIND_RR_2"/>
    <property type="match status" value="1"/>
</dbReference>
<dbReference type="PANTHER" id="PTHR10380:SF241">
    <property type="entry name" value="CUTICULAR PROTEIN 47EG-RELATED"/>
    <property type="match status" value="1"/>
</dbReference>
<dbReference type="PROSITE" id="PS00233">
    <property type="entry name" value="CHIT_BIND_RR_1"/>
    <property type="match status" value="1"/>
</dbReference>
<reference evidence="3 4" key="1">
    <citation type="submission" date="2020-08" db="EMBL/GenBank/DDBJ databases">
        <title>Aphidius gifuensis genome sequencing and assembly.</title>
        <authorList>
            <person name="Du Z."/>
        </authorList>
    </citation>
    <scope>NUCLEOTIDE SEQUENCE [LARGE SCALE GENOMIC DNA]</scope>
    <source>
        <strain evidence="3">YNYX2018</strain>
        <tissue evidence="3">Adults</tissue>
    </source>
</reference>
<keyword evidence="4" id="KW-1185">Reference proteome</keyword>
<evidence type="ECO:0000256" key="1">
    <source>
        <dbReference type="ARBA" id="ARBA00022460"/>
    </source>
</evidence>
<dbReference type="OrthoDB" id="6493579at2759"/>
<accession>A0A834XVY8</accession>
<dbReference type="Pfam" id="PF00379">
    <property type="entry name" value="Chitin_bind_4"/>
    <property type="match status" value="1"/>
</dbReference>
<dbReference type="GO" id="GO:0008010">
    <property type="term" value="F:structural constituent of chitin-based larval cuticle"/>
    <property type="evidence" value="ECO:0007669"/>
    <property type="project" value="TreeGrafter"/>
</dbReference>
<dbReference type="EMBL" id="JACMRX010000002">
    <property type="protein sequence ID" value="KAF7994440.1"/>
    <property type="molecule type" value="Genomic_DNA"/>
</dbReference>
<evidence type="ECO:0008006" key="5">
    <source>
        <dbReference type="Google" id="ProtNLM"/>
    </source>
</evidence>
<keyword evidence="1 2" id="KW-0193">Cuticle</keyword>
<gene>
    <name evidence="3" type="ORF">HCN44_003912</name>
</gene>
<dbReference type="InterPro" id="IPR050468">
    <property type="entry name" value="Cuticle_Struct_Prot"/>
</dbReference>
<evidence type="ECO:0000256" key="2">
    <source>
        <dbReference type="PROSITE-ProRule" id="PRU00497"/>
    </source>
</evidence>
<dbReference type="PANTHER" id="PTHR10380">
    <property type="entry name" value="CUTICLE PROTEIN"/>
    <property type="match status" value="1"/>
</dbReference>
<dbReference type="AlphaFoldDB" id="A0A834XVY8"/>
<dbReference type="InterPro" id="IPR031311">
    <property type="entry name" value="CHIT_BIND_RR_consensus"/>
</dbReference>
<comment type="caution">
    <text evidence="3">The sequence shown here is derived from an EMBL/GenBank/DDBJ whole genome shotgun (WGS) entry which is preliminary data.</text>
</comment>
<dbReference type="InterPro" id="IPR000618">
    <property type="entry name" value="Insect_cuticle"/>
</dbReference>
<dbReference type="Proteomes" id="UP000639338">
    <property type="component" value="Unassembled WGS sequence"/>
</dbReference>
<evidence type="ECO:0000313" key="4">
    <source>
        <dbReference type="Proteomes" id="UP000639338"/>
    </source>
</evidence>
<dbReference type="GO" id="GO:0062129">
    <property type="term" value="C:chitin-based extracellular matrix"/>
    <property type="evidence" value="ECO:0007669"/>
    <property type="project" value="TreeGrafter"/>
</dbReference>
<sequence length="129" mass="14097">MLVSMAILVAVYAQQPPVAILRQASDSSPDGAYSYNYEAENGISVNEQGRLGPAGEEGQAVVVQGSYQYVGPDGVTYEVKYVADENGFQPQGAHLPVAPEVPEAIQRSIQFNAAHPEPEQRNQQQYRRF</sequence>
<evidence type="ECO:0000313" key="3">
    <source>
        <dbReference type="EMBL" id="KAF7994440.1"/>
    </source>
</evidence>
<dbReference type="PRINTS" id="PR00947">
    <property type="entry name" value="CUTICLE"/>
</dbReference>
<proteinExistence type="predicted"/>